<evidence type="ECO:0000256" key="1">
    <source>
        <dbReference type="SAM" id="MobiDB-lite"/>
    </source>
</evidence>
<reference evidence="2 3" key="1">
    <citation type="submission" date="2024-05" db="EMBL/GenBank/DDBJ databases">
        <title>Genome sequencing and assembly of Indian major carp, Cirrhinus mrigala (Hamilton, 1822).</title>
        <authorList>
            <person name="Mohindra V."/>
            <person name="Chowdhury L.M."/>
            <person name="Lal K."/>
            <person name="Jena J.K."/>
        </authorList>
    </citation>
    <scope>NUCLEOTIDE SEQUENCE [LARGE SCALE GENOMIC DNA]</scope>
    <source>
        <strain evidence="2">CM1030</strain>
        <tissue evidence="2">Blood</tissue>
    </source>
</reference>
<dbReference type="EMBL" id="JAMKFB020000018">
    <property type="protein sequence ID" value="KAL0168711.1"/>
    <property type="molecule type" value="Genomic_DNA"/>
</dbReference>
<accession>A0ABD0P625</accession>
<feature type="compositionally biased region" description="Basic and acidic residues" evidence="1">
    <location>
        <begin position="1"/>
        <end position="10"/>
    </location>
</feature>
<organism evidence="2 3">
    <name type="scientific">Cirrhinus mrigala</name>
    <name type="common">Mrigala</name>
    <dbReference type="NCBI Taxonomy" id="683832"/>
    <lineage>
        <taxon>Eukaryota</taxon>
        <taxon>Metazoa</taxon>
        <taxon>Chordata</taxon>
        <taxon>Craniata</taxon>
        <taxon>Vertebrata</taxon>
        <taxon>Euteleostomi</taxon>
        <taxon>Actinopterygii</taxon>
        <taxon>Neopterygii</taxon>
        <taxon>Teleostei</taxon>
        <taxon>Ostariophysi</taxon>
        <taxon>Cypriniformes</taxon>
        <taxon>Cyprinidae</taxon>
        <taxon>Labeoninae</taxon>
        <taxon>Labeonini</taxon>
        <taxon>Cirrhinus</taxon>
    </lineage>
</organism>
<keyword evidence="3" id="KW-1185">Reference proteome</keyword>
<dbReference type="AlphaFoldDB" id="A0ABD0P625"/>
<feature type="compositionally biased region" description="Polar residues" evidence="1">
    <location>
        <begin position="61"/>
        <end position="84"/>
    </location>
</feature>
<feature type="non-terminal residue" evidence="2">
    <location>
        <position position="1"/>
    </location>
</feature>
<gene>
    <name evidence="2" type="ORF">M9458_036933</name>
</gene>
<comment type="caution">
    <text evidence="2">The sequence shown here is derived from an EMBL/GenBank/DDBJ whole genome shotgun (WGS) entry which is preliminary data.</text>
</comment>
<evidence type="ECO:0000313" key="2">
    <source>
        <dbReference type="EMBL" id="KAL0168711.1"/>
    </source>
</evidence>
<evidence type="ECO:0000313" key="3">
    <source>
        <dbReference type="Proteomes" id="UP001529510"/>
    </source>
</evidence>
<dbReference type="Proteomes" id="UP001529510">
    <property type="component" value="Unassembled WGS sequence"/>
</dbReference>
<name>A0ABD0P625_CIRMR</name>
<feature type="region of interest" description="Disordered" evidence="1">
    <location>
        <begin position="60"/>
        <end position="84"/>
    </location>
</feature>
<feature type="region of interest" description="Disordered" evidence="1">
    <location>
        <begin position="1"/>
        <end position="24"/>
    </location>
</feature>
<protein>
    <submittedName>
        <fullName evidence="2">Uncharacterized protein</fullName>
    </submittedName>
</protein>
<sequence length="84" mass="9419">VLKGGHEAPTKPKGRPKKNSIPTTEEIEAQERLAAKLAEEQRLQAEEEEEYIRYIRVHLSRNPSARTGPSISVRSNDNQLNADA</sequence>
<proteinExistence type="predicted"/>